<gene>
    <name evidence="2" type="ORF">PAPYR_10654</name>
</gene>
<feature type="compositionally biased region" description="Polar residues" evidence="1">
    <location>
        <begin position="1566"/>
        <end position="1577"/>
    </location>
</feature>
<dbReference type="SUPFAM" id="SSF57850">
    <property type="entry name" value="RING/U-box"/>
    <property type="match status" value="1"/>
</dbReference>
<protein>
    <submittedName>
        <fullName evidence="2">Uncharacterized protein</fullName>
    </submittedName>
</protein>
<feature type="region of interest" description="Disordered" evidence="1">
    <location>
        <begin position="1558"/>
        <end position="1577"/>
    </location>
</feature>
<feature type="region of interest" description="Disordered" evidence="1">
    <location>
        <begin position="1442"/>
        <end position="1462"/>
    </location>
</feature>
<dbReference type="InterPro" id="IPR040099">
    <property type="entry name" value="ZZEF1"/>
</dbReference>
<feature type="compositionally biased region" description="Low complexity" evidence="1">
    <location>
        <begin position="1442"/>
        <end position="1452"/>
    </location>
</feature>
<evidence type="ECO:0000256" key="1">
    <source>
        <dbReference type="SAM" id="MobiDB-lite"/>
    </source>
</evidence>
<dbReference type="PANTHER" id="PTHR22772:SF4">
    <property type="entry name" value="ZINC FINGER ZZ-TYPE AND EF-HAND DOMAIN-CONTAINING PROTEIN 1"/>
    <property type="match status" value="1"/>
</dbReference>
<feature type="region of interest" description="Disordered" evidence="1">
    <location>
        <begin position="929"/>
        <end position="953"/>
    </location>
</feature>
<dbReference type="PANTHER" id="PTHR22772">
    <property type="entry name" value="NOVEL ZZ TYPE ZINC FINGER DOMAIN CONTAINING PROTEIN"/>
    <property type="match status" value="1"/>
</dbReference>
<dbReference type="Proteomes" id="UP001141327">
    <property type="component" value="Unassembled WGS sequence"/>
</dbReference>
<proteinExistence type="predicted"/>
<name>A0ABQ8U5H4_9EUKA</name>
<evidence type="ECO:0000313" key="2">
    <source>
        <dbReference type="EMBL" id="KAJ4454603.1"/>
    </source>
</evidence>
<comment type="caution">
    <text evidence="2">The sequence shown here is derived from an EMBL/GenBank/DDBJ whole genome shotgun (WGS) entry which is preliminary data.</text>
</comment>
<feature type="compositionally biased region" description="Acidic residues" evidence="1">
    <location>
        <begin position="938"/>
        <end position="948"/>
    </location>
</feature>
<evidence type="ECO:0000313" key="3">
    <source>
        <dbReference type="Proteomes" id="UP001141327"/>
    </source>
</evidence>
<feature type="region of interest" description="Disordered" evidence="1">
    <location>
        <begin position="1492"/>
        <end position="1511"/>
    </location>
</feature>
<dbReference type="InterPro" id="IPR035914">
    <property type="entry name" value="Sperma_CUB_dom_sf"/>
</dbReference>
<keyword evidence="3" id="KW-1185">Reference proteome</keyword>
<accession>A0ABQ8U5H4</accession>
<reference evidence="2" key="1">
    <citation type="journal article" date="2022" name="bioRxiv">
        <title>Genomics of Preaxostyla Flagellates Illuminates Evolutionary Transitions and the Path Towards Mitochondrial Loss.</title>
        <authorList>
            <person name="Novak L.V.F."/>
            <person name="Treitli S.C."/>
            <person name="Pyrih J."/>
            <person name="Halakuc P."/>
            <person name="Pipaliya S.V."/>
            <person name="Vacek V."/>
            <person name="Brzon O."/>
            <person name="Soukal P."/>
            <person name="Eme L."/>
            <person name="Dacks J.B."/>
            <person name="Karnkowska A."/>
            <person name="Elias M."/>
            <person name="Hampl V."/>
        </authorList>
    </citation>
    <scope>NUCLEOTIDE SEQUENCE</scope>
    <source>
        <strain evidence="2">RCP-MX</strain>
    </source>
</reference>
<dbReference type="EMBL" id="JAPMOS010000145">
    <property type="protein sequence ID" value="KAJ4454603.1"/>
    <property type="molecule type" value="Genomic_DNA"/>
</dbReference>
<organism evidence="2 3">
    <name type="scientific">Paratrimastix pyriformis</name>
    <dbReference type="NCBI Taxonomy" id="342808"/>
    <lineage>
        <taxon>Eukaryota</taxon>
        <taxon>Metamonada</taxon>
        <taxon>Preaxostyla</taxon>
        <taxon>Paratrimastigidae</taxon>
        <taxon>Paratrimastix</taxon>
    </lineage>
</organism>
<sequence length="2111" mass="224637">MAAQPTPAQRAIRELAEVFDGSLSALHTPQSRAVEASDLHAHFLATATTPPSGPPESRQRTICWDSLFTLIPAVSAGSRVSLERSKLFQQFLDHVAAESPIVTAATQSTRHPTHAPAPRRSASEFVGSIASASKVLAPAQQEQAMKILSKLLSTVQPLEWETESSTVDLFAEWLASLRPATGTAPSYTFVSSLLGLGLGSGNIRYLAEALSYSVPGRGVPSLGELTPVLASTGRMVAEATRGYPLFPLLSSRDSSRSDAVSGLPESGAPCGSLAVSPNAVFALFEKKLLSFGTGFEGVSILGKCSLNLSTDDTFNGGHLAYYTITPSFGKQSAGVGTSRLLLGGPFLGSAMFLVLNPETFEPLEIVYPSTESQRASVPPFVRRLLGQSPAPVSRVAKWAVTNLYDAAVPVSITSDGQLIYVAQCYGASSTVHLVDPSDWSLVRSVKLTVPSVLTGALCAGCSRRLQGKASCRCPLCNITLCTECRDAGYHTAQHSVLHPLEAIPEGPALTDSAPITPEAFRTSVLHCNGRVIAFFARATQTLLQFDAVDGTLIETATGTAESPQSTSVAFGYERTTNVLYLLSASAPSFSVSAYPNRRSGSLPLSPFIVPPPASEDPIAVRTLGILNLLMPLTQAVSAVTPSAASLGSLMLPARFPFGADLHPVYSQSLVAIFEAFSELYFDATPRSSQEADYLIAQGVWCVLQLLRSLCTFLSHGSISTSEVIPAPLADRLKTSLLRYALSSPTLHQYEVAGPLLVTLITELLTSNAQLFFPVQSVTTPSPAPSPSPCPTPFAPTSSLREIVASLLDGYSTTSAVQGADPTRLFLSLLLEPSMLLPPMRMATAPEIVSYSELWAKIFGMYTAELHDEFAAILHKSSQVFFVSPFLVWFTPAVLDQMSSSKRLVELLSRFQNRFLSFFSATSRKALRTANPVTSAEGETLEGEDEDDSPPNSFERHPMFPMLLRYAELAITKSADLLADVAAQMQPFLFQEASSPETKEIRISAGFPPGVQQSAQEWLNGCPFFTLLLRPLLTAIPSFVSLVASPVTPRPSVSALGGVGALVAPLVRLSSLSLRLGLCALGSGMGFLEGDACAYLVHEASFAVCHAFFAPQSRFDPLLPSQSTEVQAPPEIEIKDVPHPYPNNHDWSREISIPGCMAYQITFDARCATEANYDYLKIFKARGQANPIHTLTGRQGSWPTAPILVTDTPTLYLVFHSDGSNNDWGFECIIRPDPASWSAQVSARTPVCPIPGAYPDTARQAYYAALDVAMVLLGGLSCFAFGSPWRWRCPWHPLIFFFGSFSAGNASALHEISRHEQSFGRLLESPCPMARGVLPEVLALLEAALRQPRAPGWAGALMPALRAAAPVKDTERLTRGILEDLLVIDPSEQKPVALLLSELCKVAPLHATCGPAQRAHFVSLVGSYPILLRDLLKAVQAVTEQGPSAAASSSPSPRLLGTPPPAPQRPGYLTVPLVHAWQQSVALQMNLLSAAQTRQRQDAEKQQRRGAPAPQTGTLAASLATVVDECVLKCLLVLYGLEPVAAAAPEPVVGAPSNPLLGGRPAPLQRAPSSSKGLVRSSSFKRVREGSASGSDLILGPGSLSLSRLVGPAIAADTLFGALRVRADRVLARTSGPYRLTHRSPRLISFFPTAYNALASLFLMYPAPQDAAGPFAPAKCAPHSAPTVRSVCISPAPLALQYDALVRLAELFRQRTEAVLTQTPEGEEDTAPSVALDPCLGLTEGALPGPLRAALQQSFRGFCDVLLRALQNAVSHNPSVLPSRTALDMLKTSLMVGFTSTLRPGDATVVSWVVESGLLGIAKSLIQVQPPWSRSSVAAIRLVQMMALSFASLPPAEPVGTAVDQIFAQLVGLCARSLSVRAGAPLDPEVGKPVSLDPVPQGVDDSLLFELLATLLRIVHEPRLHAWFTATLPPAGTAIDLDSRTFQEGTSPLVVLLGALMGPPNTSFRVARLAALLLGILLPQCVPLSVAEKLSVIPPVVPAPPAEPLPLYLATMPLQLNRAITTFLHTLLCSSAVSAQSWAATLAASVGEGILGLPKALEATGLAGKLDKPINRISRQIARGLHSLSVLSGNLSQAIRVGSLVQTSLRAGRPWS</sequence>
<dbReference type="SUPFAM" id="SSF49854">
    <property type="entry name" value="Spermadhesin, CUB domain"/>
    <property type="match status" value="1"/>
</dbReference>
<dbReference type="Gene3D" id="2.60.120.290">
    <property type="entry name" value="Spermadhesin, CUB domain"/>
    <property type="match status" value="1"/>
</dbReference>